<protein>
    <submittedName>
        <fullName evidence="2">Uncharacterized protein</fullName>
    </submittedName>
</protein>
<evidence type="ECO:0000313" key="2">
    <source>
        <dbReference type="EMBL" id="KAB8252059.1"/>
    </source>
</evidence>
<reference evidence="2" key="1">
    <citation type="submission" date="2019-04" db="EMBL/GenBank/DDBJ databases">
        <title>Friends and foes A comparative genomics study of 23 Aspergillus species from section Flavi.</title>
        <authorList>
            <consortium name="DOE Joint Genome Institute"/>
            <person name="Kjaerbolling I."/>
            <person name="Vesth T."/>
            <person name="Frisvad J.C."/>
            <person name="Nybo J.L."/>
            <person name="Theobald S."/>
            <person name="Kildgaard S."/>
            <person name="Isbrandt T."/>
            <person name="Kuo A."/>
            <person name="Sato A."/>
            <person name="Lyhne E.K."/>
            <person name="Kogle M.E."/>
            <person name="Wiebenga A."/>
            <person name="Kun R.S."/>
            <person name="Lubbers R.J."/>
            <person name="Makela M.R."/>
            <person name="Barry K."/>
            <person name="Chovatia M."/>
            <person name="Clum A."/>
            <person name="Daum C."/>
            <person name="Haridas S."/>
            <person name="He G."/>
            <person name="LaButti K."/>
            <person name="Lipzen A."/>
            <person name="Mondo S."/>
            <person name="Riley R."/>
            <person name="Salamov A."/>
            <person name="Simmons B.A."/>
            <person name="Magnuson J.K."/>
            <person name="Henrissat B."/>
            <person name="Mortensen U.H."/>
            <person name="Larsen T.O."/>
            <person name="Devries R.P."/>
            <person name="Grigoriev I.V."/>
            <person name="Machida M."/>
            <person name="Baker S.E."/>
            <person name="Andersen M.R."/>
        </authorList>
    </citation>
    <scope>NUCLEOTIDE SEQUENCE [LARGE SCALE GENOMIC DNA]</scope>
    <source>
        <strain evidence="2">CBS 121.62</strain>
    </source>
</reference>
<dbReference type="AlphaFoldDB" id="A0A5N6HEE0"/>
<sequence>MLSPATALPRVRLLSTLNFLLPFSLFHSFVLVRLAPFPSSGLFSFSFLNHGLRFPGTF</sequence>
<feature type="transmembrane region" description="Helical" evidence="1">
    <location>
        <begin position="12"/>
        <end position="35"/>
    </location>
</feature>
<keyword evidence="1" id="KW-0812">Transmembrane</keyword>
<accession>A0A5N6HEE0</accession>
<dbReference type="EMBL" id="ML734556">
    <property type="protein sequence ID" value="KAB8252059.1"/>
    <property type="molecule type" value="Genomic_DNA"/>
</dbReference>
<evidence type="ECO:0000256" key="1">
    <source>
        <dbReference type="SAM" id="Phobius"/>
    </source>
</evidence>
<dbReference type="Proteomes" id="UP000325434">
    <property type="component" value="Unassembled WGS sequence"/>
</dbReference>
<proteinExistence type="predicted"/>
<keyword evidence="1" id="KW-0472">Membrane</keyword>
<name>A0A5N6HEE0_ASPFL</name>
<organism evidence="2">
    <name type="scientific">Aspergillus flavus</name>
    <dbReference type="NCBI Taxonomy" id="5059"/>
    <lineage>
        <taxon>Eukaryota</taxon>
        <taxon>Fungi</taxon>
        <taxon>Dikarya</taxon>
        <taxon>Ascomycota</taxon>
        <taxon>Pezizomycotina</taxon>
        <taxon>Eurotiomycetes</taxon>
        <taxon>Eurotiomycetidae</taxon>
        <taxon>Eurotiales</taxon>
        <taxon>Aspergillaceae</taxon>
        <taxon>Aspergillus</taxon>
        <taxon>Aspergillus subgen. Circumdati</taxon>
    </lineage>
</organism>
<gene>
    <name evidence="2" type="ORF">BDV35DRAFT_249962</name>
</gene>
<keyword evidence="1" id="KW-1133">Transmembrane helix</keyword>